<dbReference type="AlphaFoldDB" id="A0A0E3V5B0"/>
<dbReference type="RefSeq" id="WP_046375592.1">
    <property type="nucleotide sequence ID" value="NZ_CP010429.1"/>
</dbReference>
<feature type="transmembrane region" description="Helical" evidence="4">
    <location>
        <begin position="298"/>
        <end position="315"/>
    </location>
</feature>
<protein>
    <submittedName>
        <fullName evidence="6">Glycosyl transferase family 2</fullName>
    </submittedName>
</protein>
<evidence type="ECO:0000259" key="5">
    <source>
        <dbReference type="Pfam" id="PF00535"/>
    </source>
</evidence>
<dbReference type="Gene3D" id="3.90.550.10">
    <property type="entry name" value="Spore Coat Polysaccharide Biosynthesis Protein SpsA, Chain A"/>
    <property type="match status" value="1"/>
</dbReference>
<evidence type="ECO:0000256" key="1">
    <source>
        <dbReference type="ARBA" id="ARBA00006739"/>
    </source>
</evidence>
<feature type="transmembrane region" description="Helical" evidence="4">
    <location>
        <begin position="240"/>
        <end position="259"/>
    </location>
</feature>
<proteinExistence type="inferred from homology"/>
<evidence type="ECO:0000313" key="6">
    <source>
        <dbReference type="EMBL" id="AKD53997.1"/>
    </source>
</evidence>
<reference evidence="6 7" key="1">
    <citation type="journal article" date="2014" name="Curr. Microbiol.">
        <title>Spirosoma radiotolerans sp. nov., a gamma-radiation-resistant bacterium isolated from gamma ray-irradiated soil.</title>
        <authorList>
            <person name="Lee J.J."/>
            <person name="Srinivasan S."/>
            <person name="Lim S."/>
            <person name="Joe M."/>
            <person name="Im S."/>
            <person name="Bae S.I."/>
            <person name="Park K.R."/>
            <person name="Han J.H."/>
            <person name="Park S.H."/>
            <person name="Joo B.M."/>
            <person name="Park S.J."/>
            <person name="Kim M.K."/>
        </authorList>
    </citation>
    <scope>NUCLEOTIDE SEQUENCE [LARGE SCALE GENOMIC DNA]</scope>
    <source>
        <strain evidence="6 7">DG5A</strain>
    </source>
</reference>
<dbReference type="PANTHER" id="PTHR43179">
    <property type="entry name" value="RHAMNOSYLTRANSFERASE WBBL"/>
    <property type="match status" value="1"/>
</dbReference>
<dbReference type="Pfam" id="PF00535">
    <property type="entry name" value="Glycos_transf_2"/>
    <property type="match status" value="1"/>
</dbReference>
<dbReference type="InterPro" id="IPR001173">
    <property type="entry name" value="Glyco_trans_2-like"/>
</dbReference>
<dbReference type="PANTHER" id="PTHR43179:SF12">
    <property type="entry name" value="GALACTOFURANOSYLTRANSFERASE GLFT2"/>
    <property type="match status" value="1"/>
</dbReference>
<accession>A0A0E3V5B0</accession>
<evidence type="ECO:0000256" key="3">
    <source>
        <dbReference type="ARBA" id="ARBA00022679"/>
    </source>
</evidence>
<dbReference type="STRING" id="1379870.SD10_02810"/>
<organism evidence="6 7">
    <name type="scientific">Spirosoma radiotolerans</name>
    <dbReference type="NCBI Taxonomy" id="1379870"/>
    <lineage>
        <taxon>Bacteria</taxon>
        <taxon>Pseudomonadati</taxon>
        <taxon>Bacteroidota</taxon>
        <taxon>Cytophagia</taxon>
        <taxon>Cytophagales</taxon>
        <taxon>Cytophagaceae</taxon>
        <taxon>Spirosoma</taxon>
    </lineage>
</organism>
<feature type="transmembrane region" description="Helical" evidence="4">
    <location>
        <begin position="265"/>
        <end position="286"/>
    </location>
</feature>
<dbReference type="HOGENOM" id="CLU_070066_0_0_10"/>
<keyword evidence="3 6" id="KW-0808">Transferase</keyword>
<dbReference type="GO" id="GO:0016757">
    <property type="term" value="F:glycosyltransferase activity"/>
    <property type="evidence" value="ECO:0007669"/>
    <property type="project" value="UniProtKB-KW"/>
</dbReference>
<dbReference type="InterPro" id="IPR029044">
    <property type="entry name" value="Nucleotide-diphossugar_trans"/>
</dbReference>
<dbReference type="CDD" id="cd00761">
    <property type="entry name" value="Glyco_tranf_GTA_type"/>
    <property type="match status" value="1"/>
</dbReference>
<dbReference type="OrthoDB" id="9801954at2"/>
<dbReference type="Proteomes" id="UP000033054">
    <property type="component" value="Chromosome"/>
</dbReference>
<dbReference type="EMBL" id="CP010429">
    <property type="protein sequence ID" value="AKD53997.1"/>
    <property type="molecule type" value="Genomic_DNA"/>
</dbReference>
<evidence type="ECO:0000256" key="2">
    <source>
        <dbReference type="ARBA" id="ARBA00022676"/>
    </source>
</evidence>
<evidence type="ECO:0000256" key="4">
    <source>
        <dbReference type="SAM" id="Phobius"/>
    </source>
</evidence>
<gene>
    <name evidence="6" type="ORF">SD10_02810</name>
</gene>
<dbReference type="PATRIC" id="fig|1379870.5.peg.619"/>
<evidence type="ECO:0000313" key="7">
    <source>
        <dbReference type="Proteomes" id="UP000033054"/>
    </source>
</evidence>
<dbReference type="KEGG" id="srd:SD10_02810"/>
<keyword evidence="4" id="KW-0472">Membrane</keyword>
<dbReference type="SUPFAM" id="SSF53448">
    <property type="entry name" value="Nucleotide-diphospho-sugar transferases"/>
    <property type="match status" value="1"/>
</dbReference>
<keyword evidence="7" id="KW-1185">Reference proteome</keyword>
<keyword evidence="4" id="KW-1133">Transmembrane helix</keyword>
<keyword evidence="4" id="KW-0812">Transmembrane</keyword>
<name>A0A0E3V5B0_9BACT</name>
<comment type="similarity">
    <text evidence="1">Belongs to the glycosyltransferase 2 family.</text>
</comment>
<sequence length="325" mass="37266">MEKPVVTVVIPTYQRPALLRNCLEALANQQLPTDQFEVLVVDDGNEPAVAQASQDVARQTGLSIRYLGQTQRRGPAAARNAGWRSARTPYIAFTDDDCLPQPGWLSTAMAQFSRGAQVITGRVRMPMPEQPTHHDKTTALLETAEFVTANLFCRRSVLEQVDGFDERFDIAWREDSDLHFKILQARIPILVCPEAVIVHPLRQAPWYATLRDERKNRYDALLYKKHPALFRERIPAYKWLVVRYYATVLAFFIGLLALVTDNSPLTIACFYLWLLLTLALMSERLADQRLNWATVKPALLTSLMTPFLSVYWRLYGAFSYRVWYL</sequence>
<feature type="domain" description="Glycosyltransferase 2-like" evidence="5">
    <location>
        <begin position="7"/>
        <end position="126"/>
    </location>
</feature>
<keyword evidence="2" id="KW-0328">Glycosyltransferase</keyword>